<dbReference type="Proteomes" id="UP001201163">
    <property type="component" value="Unassembled WGS sequence"/>
</dbReference>
<dbReference type="PANTHER" id="PTHR24305">
    <property type="entry name" value="CYTOCHROME P450"/>
    <property type="match status" value="1"/>
</dbReference>
<dbReference type="InterPro" id="IPR050121">
    <property type="entry name" value="Cytochrome_P450_monoxygenase"/>
</dbReference>
<dbReference type="InterPro" id="IPR001128">
    <property type="entry name" value="Cyt_P450"/>
</dbReference>
<evidence type="ECO:0000256" key="3">
    <source>
        <dbReference type="ARBA" id="ARBA00010617"/>
    </source>
</evidence>
<dbReference type="PRINTS" id="PR00385">
    <property type="entry name" value="P450"/>
</dbReference>
<dbReference type="GO" id="GO:0005506">
    <property type="term" value="F:iron ion binding"/>
    <property type="evidence" value="ECO:0007669"/>
    <property type="project" value="InterPro"/>
</dbReference>
<keyword evidence="7" id="KW-0408">Iron</keyword>
<dbReference type="SUPFAM" id="SSF48264">
    <property type="entry name" value="Cytochrome P450"/>
    <property type="match status" value="1"/>
</dbReference>
<dbReference type="EMBL" id="JAKELL010000151">
    <property type="protein sequence ID" value="KAH8979900.1"/>
    <property type="molecule type" value="Genomic_DNA"/>
</dbReference>
<proteinExistence type="inferred from homology"/>
<evidence type="ECO:0000256" key="5">
    <source>
        <dbReference type="ARBA" id="ARBA00022723"/>
    </source>
</evidence>
<keyword evidence="10" id="KW-1185">Reference proteome</keyword>
<evidence type="ECO:0000256" key="4">
    <source>
        <dbReference type="ARBA" id="ARBA00022617"/>
    </source>
</evidence>
<sequence>MAPLLLFVLLVWAVTLYALRPLFKLVLSRFCSPLRLLPSPPSPSFLVGNLAQISDEENNDIFQSWAQLYGHTFIYRGFINCPRLITTDPLALAYILGHAYDFPRPDFLMEALAEAGAGREGLLTAQGDVHRRQRRILNQAFSPSHIKSLIPIFREKAERLRDIFTQIADALPSVTTTHTDHVLSGPDPCTVLRSPLEPACQPPSTRHRTSPLQTADSFTSTRPAVDVLSWLTRATLDIIGEAGFGYSFHSLPPPGTDHSSANRPESELAHAFAAIFSTSHSFSVLSVLAIWFPFLRRFRPNSRALQEAQATMQRIGTQLINERKSAPLSDEPFCGSRDILSVLIRANATSSPCQALTHSEMLSQITTFLVAGHETTASAITWTLYALARAPVAQAQLRAALRACDKDDLYTALELPLLEYTVREALRLHAPVRSTMRVYAGAAPDCFVPLQRPVRVRWPTWHRLTRRLRFRSRSLTAQEDGNYWWHPESSIHLRHGDIVTIPIQTVNRAPDLWGPDAHEFRPERWTTLPPAVRAVPGLYAHTLTFLNGNGSGTTGNRACIGYRFALAEIKVFLACLLRDLEFTIDDDVVIKKRTNIVTRPIVASSPEIGFQMPLRLRRVPPDEVVGAPNVCS</sequence>
<keyword evidence="4" id="KW-0349">Heme</keyword>
<dbReference type="InterPro" id="IPR036396">
    <property type="entry name" value="Cyt_P450_sf"/>
</dbReference>
<comment type="cofactor">
    <cofactor evidence="1">
        <name>heme</name>
        <dbReference type="ChEBI" id="CHEBI:30413"/>
    </cofactor>
</comment>
<dbReference type="PANTHER" id="PTHR24305:SF166">
    <property type="entry name" value="CYTOCHROME P450 12A4, MITOCHONDRIAL-RELATED"/>
    <property type="match status" value="1"/>
</dbReference>
<dbReference type="Gene3D" id="1.10.630.10">
    <property type="entry name" value="Cytochrome P450"/>
    <property type="match status" value="1"/>
</dbReference>
<dbReference type="Pfam" id="PF00067">
    <property type="entry name" value="p450"/>
    <property type="match status" value="3"/>
</dbReference>
<dbReference type="AlphaFoldDB" id="A0AAD4LB99"/>
<evidence type="ECO:0000256" key="7">
    <source>
        <dbReference type="ARBA" id="ARBA00023004"/>
    </source>
</evidence>
<comment type="caution">
    <text evidence="9">The sequence shown here is derived from an EMBL/GenBank/DDBJ whole genome shotgun (WGS) entry which is preliminary data.</text>
</comment>
<keyword evidence="8" id="KW-0503">Monooxygenase</keyword>
<evidence type="ECO:0000256" key="2">
    <source>
        <dbReference type="ARBA" id="ARBA00005179"/>
    </source>
</evidence>
<evidence type="ECO:0000313" key="9">
    <source>
        <dbReference type="EMBL" id="KAH8979900.1"/>
    </source>
</evidence>
<evidence type="ECO:0000256" key="6">
    <source>
        <dbReference type="ARBA" id="ARBA00023002"/>
    </source>
</evidence>
<keyword evidence="5" id="KW-0479">Metal-binding</keyword>
<reference evidence="9" key="1">
    <citation type="submission" date="2022-01" db="EMBL/GenBank/DDBJ databases">
        <title>Comparative genomics reveals a dynamic genome evolution in the ectomycorrhizal milk-cap (Lactarius) mushrooms.</title>
        <authorList>
            <consortium name="DOE Joint Genome Institute"/>
            <person name="Lebreton A."/>
            <person name="Tang N."/>
            <person name="Kuo A."/>
            <person name="LaButti K."/>
            <person name="Drula E."/>
            <person name="Barry K."/>
            <person name="Clum A."/>
            <person name="Lipzen A."/>
            <person name="Mousain D."/>
            <person name="Ng V."/>
            <person name="Wang R."/>
            <person name="Wang X."/>
            <person name="Dai Y."/>
            <person name="Henrissat B."/>
            <person name="Grigoriev I.V."/>
            <person name="Guerin-Laguette A."/>
            <person name="Yu F."/>
            <person name="Martin F.M."/>
        </authorList>
    </citation>
    <scope>NUCLEOTIDE SEQUENCE</scope>
    <source>
        <strain evidence="9">QP</strain>
    </source>
</reference>
<dbReference type="GO" id="GO:0004497">
    <property type="term" value="F:monooxygenase activity"/>
    <property type="evidence" value="ECO:0007669"/>
    <property type="project" value="UniProtKB-KW"/>
</dbReference>
<organism evidence="9 10">
    <name type="scientific">Lactarius akahatsu</name>
    <dbReference type="NCBI Taxonomy" id="416441"/>
    <lineage>
        <taxon>Eukaryota</taxon>
        <taxon>Fungi</taxon>
        <taxon>Dikarya</taxon>
        <taxon>Basidiomycota</taxon>
        <taxon>Agaricomycotina</taxon>
        <taxon>Agaricomycetes</taxon>
        <taxon>Russulales</taxon>
        <taxon>Russulaceae</taxon>
        <taxon>Lactarius</taxon>
    </lineage>
</organism>
<accession>A0AAD4LB99</accession>
<evidence type="ECO:0000256" key="1">
    <source>
        <dbReference type="ARBA" id="ARBA00001971"/>
    </source>
</evidence>
<comment type="similarity">
    <text evidence="3">Belongs to the cytochrome P450 family.</text>
</comment>
<comment type="pathway">
    <text evidence="2">Secondary metabolite biosynthesis.</text>
</comment>
<name>A0AAD4LB99_9AGAM</name>
<protein>
    <submittedName>
        <fullName evidence="9">Cytochrome P450</fullName>
    </submittedName>
</protein>
<dbReference type="GO" id="GO:0020037">
    <property type="term" value="F:heme binding"/>
    <property type="evidence" value="ECO:0007669"/>
    <property type="project" value="InterPro"/>
</dbReference>
<dbReference type="GO" id="GO:0016705">
    <property type="term" value="F:oxidoreductase activity, acting on paired donors, with incorporation or reduction of molecular oxygen"/>
    <property type="evidence" value="ECO:0007669"/>
    <property type="project" value="InterPro"/>
</dbReference>
<evidence type="ECO:0000256" key="8">
    <source>
        <dbReference type="ARBA" id="ARBA00023033"/>
    </source>
</evidence>
<gene>
    <name evidence="9" type="ORF">EDB92DRAFT_1902318</name>
</gene>
<evidence type="ECO:0000313" key="10">
    <source>
        <dbReference type="Proteomes" id="UP001201163"/>
    </source>
</evidence>
<keyword evidence="6" id="KW-0560">Oxidoreductase</keyword>